<evidence type="ECO:0000313" key="6">
    <source>
        <dbReference type="EMBL" id="MWB79132.1"/>
    </source>
</evidence>
<dbReference type="InterPro" id="IPR000847">
    <property type="entry name" value="LysR_HTH_N"/>
</dbReference>
<dbReference type="SUPFAM" id="SSF46785">
    <property type="entry name" value="Winged helix' DNA-binding domain"/>
    <property type="match status" value="1"/>
</dbReference>
<sequence>MSRRPLVRLSLRHMLLISSIDDSGSLKRASELIAMSQPRATKALQEAEALTGKKLFHRTNRGLTPTAAGDCVIRNAKTMLAQLGKLELELDAITAGNWSRLRIGTIMGAVPILNEVIQQHLTRYPQTSFEIIEDSSAELLRQLDRGLLDLVIGRSSVSATPQLYHVTAFHDEQLAVVANPAHPLVGRERIQLEDLAESRWIVYEAGMPMRLSLEQEYRRAGLAFPLALLETRSALATMTLIQGDPNMVALLSSDVAEFFVTFGAACTLPMQLEWKSDPYEVITRRSHDLPEYALHFIKKLVG</sequence>
<keyword evidence="2" id="KW-0805">Transcription regulation</keyword>
<comment type="caution">
    <text evidence="6">The sequence shown here is derived from an EMBL/GenBank/DDBJ whole genome shotgun (WGS) entry which is preliminary data.</text>
</comment>
<gene>
    <name evidence="6" type="ORF">GLS40_13915</name>
</gene>
<dbReference type="Gene3D" id="3.40.190.290">
    <property type="match status" value="1"/>
</dbReference>
<dbReference type="InterPro" id="IPR036388">
    <property type="entry name" value="WH-like_DNA-bd_sf"/>
</dbReference>
<dbReference type="AlphaFoldDB" id="A0A844WEK5"/>
<name>A0A844WEK5_9RHOB</name>
<evidence type="ECO:0000256" key="3">
    <source>
        <dbReference type="ARBA" id="ARBA00023125"/>
    </source>
</evidence>
<accession>A0A844WEK5</accession>
<dbReference type="Gene3D" id="1.10.10.10">
    <property type="entry name" value="Winged helix-like DNA-binding domain superfamily/Winged helix DNA-binding domain"/>
    <property type="match status" value="1"/>
</dbReference>
<keyword evidence="7" id="KW-1185">Reference proteome</keyword>
<evidence type="ECO:0000256" key="1">
    <source>
        <dbReference type="ARBA" id="ARBA00009437"/>
    </source>
</evidence>
<dbReference type="PANTHER" id="PTHR30419">
    <property type="entry name" value="HTH-TYPE TRANSCRIPTIONAL REGULATOR YBHD"/>
    <property type="match status" value="1"/>
</dbReference>
<dbReference type="PANTHER" id="PTHR30419:SF8">
    <property type="entry name" value="NITROGEN ASSIMILATION TRANSCRIPTIONAL ACTIVATOR-RELATED"/>
    <property type="match status" value="1"/>
</dbReference>
<dbReference type="Pfam" id="PF00126">
    <property type="entry name" value="HTH_1"/>
    <property type="match status" value="1"/>
</dbReference>
<dbReference type="SUPFAM" id="SSF53850">
    <property type="entry name" value="Periplasmic binding protein-like II"/>
    <property type="match status" value="1"/>
</dbReference>
<comment type="similarity">
    <text evidence="1">Belongs to the LysR transcriptional regulatory family.</text>
</comment>
<evidence type="ECO:0000259" key="5">
    <source>
        <dbReference type="PROSITE" id="PS50931"/>
    </source>
</evidence>
<dbReference type="Proteomes" id="UP000443843">
    <property type="component" value="Unassembled WGS sequence"/>
</dbReference>
<evidence type="ECO:0000256" key="4">
    <source>
        <dbReference type="ARBA" id="ARBA00023163"/>
    </source>
</evidence>
<keyword evidence="4" id="KW-0804">Transcription</keyword>
<organism evidence="6 7">
    <name type="scientific">Pseudooceanicola pacificus</name>
    <dbReference type="NCBI Taxonomy" id="2676438"/>
    <lineage>
        <taxon>Bacteria</taxon>
        <taxon>Pseudomonadati</taxon>
        <taxon>Pseudomonadota</taxon>
        <taxon>Alphaproteobacteria</taxon>
        <taxon>Rhodobacterales</taxon>
        <taxon>Paracoccaceae</taxon>
        <taxon>Pseudooceanicola</taxon>
    </lineage>
</organism>
<protein>
    <submittedName>
        <fullName evidence="6">LysR family transcriptional regulator</fullName>
    </submittedName>
</protein>
<dbReference type="EMBL" id="WNXQ01000008">
    <property type="protein sequence ID" value="MWB79132.1"/>
    <property type="molecule type" value="Genomic_DNA"/>
</dbReference>
<proteinExistence type="inferred from homology"/>
<dbReference type="GO" id="GO:0003700">
    <property type="term" value="F:DNA-binding transcription factor activity"/>
    <property type="evidence" value="ECO:0007669"/>
    <property type="project" value="InterPro"/>
</dbReference>
<dbReference type="RefSeq" id="WP_160383337.1">
    <property type="nucleotide sequence ID" value="NZ_WNXQ01000008.1"/>
</dbReference>
<feature type="domain" description="HTH lysR-type" evidence="5">
    <location>
        <begin position="9"/>
        <end position="66"/>
    </location>
</feature>
<dbReference type="InterPro" id="IPR005119">
    <property type="entry name" value="LysR_subst-bd"/>
</dbReference>
<dbReference type="InterPro" id="IPR050950">
    <property type="entry name" value="HTH-type_LysR_regulators"/>
</dbReference>
<dbReference type="GO" id="GO:0003677">
    <property type="term" value="F:DNA binding"/>
    <property type="evidence" value="ECO:0007669"/>
    <property type="project" value="UniProtKB-KW"/>
</dbReference>
<dbReference type="GO" id="GO:0005829">
    <property type="term" value="C:cytosol"/>
    <property type="evidence" value="ECO:0007669"/>
    <property type="project" value="TreeGrafter"/>
</dbReference>
<evidence type="ECO:0000313" key="7">
    <source>
        <dbReference type="Proteomes" id="UP000443843"/>
    </source>
</evidence>
<reference evidence="6 7" key="1">
    <citation type="submission" date="2019-11" db="EMBL/GenBank/DDBJ databases">
        <title>Pseudooceanicola pacifica sp. nov., isolated from deep-sea sediment of the Pacific Ocean.</title>
        <authorList>
            <person name="Lyu L."/>
        </authorList>
    </citation>
    <scope>NUCLEOTIDE SEQUENCE [LARGE SCALE GENOMIC DNA]</scope>
    <source>
        <strain evidence="6 7">216_PA32_1</strain>
    </source>
</reference>
<evidence type="ECO:0000256" key="2">
    <source>
        <dbReference type="ARBA" id="ARBA00023015"/>
    </source>
</evidence>
<dbReference type="PROSITE" id="PS50931">
    <property type="entry name" value="HTH_LYSR"/>
    <property type="match status" value="1"/>
</dbReference>
<keyword evidence="3" id="KW-0238">DNA-binding</keyword>
<dbReference type="InterPro" id="IPR036390">
    <property type="entry name" value="WH_DNA-bd_sf"/>
</dbReference>
<dbReference type="Pfam" id="PF03466">
    <property type="entry name" value="LysR_substrate"/>
    <property type="match status" value="1"/>
</dbReference>